<name>A0ABN3JCR7_9ACTN</name>
<dbReference type="Pfam" id="PF04149">
    <property type="entry name" value="DUF397"/>
    <property type="match status" value="1"/>
</dbReference>
<gene>
    <name evidence="2" type="ORF">GCM10010421_13020</name>
</gene>
<dbReference type="Proteomes" id="UP001500460">
    <property type="component" value="Unassembled WGS sequence"/>
</dbReference>
<evidence type="ECO:0000313" key="2">
    <source>
        <dbReference type="EMBL" id="GAA2427181.1"/>
    </source>
</evidence>
<feature type="domain" description="DUF397" evidence="1">
    <location>
        <begin position="6"/>
        <end position="56"/>
    </location>
</feature>
<comment type="caution">
    <text evidence="2">The sequence shown here is derived from an EMBL/GenBank/DDBJ whole genome shotgun (WGS) entry which is preliminary data.</text>
</comment>
<accession>A0ABN3JCR7</accession>
<organism evidence="2 3">
    <name type="scientific">Streptomyces glaucus</name>
    <dbReference type="NCBI Taxonomy" id="284029"/>
    <lineage>
        <taxon>Bacteria</taxon>
        <taxon>Bacillati</taxon>
        <taxon>Actinomycetota</taxon>
        <taxon>Actinomycetes</taxon>
        <taxon>Kitasatosporales</taxon>
        <taxon>Streptomycetaceae</taxon>
        <taxon>Streptomyces</taxon>
    </lineage>
</organism>
<evidence type="ECO:0000313" key="3">
    <source>
        <dbReference type="Proteomes" id="UP001500460"/>
    </source>
</evidence>
<reference evidence="2 3" key="1">
    <citation type="journal article" date="2019" name="Int. J. Syst. Evol. Microbiol.">
        <title>The Global Catalogue of Microorganisms (GCM) 10K type strain sequencing project: providing services to taxonomists for standard genome sequencing and annotation.</title>
        <authorList>
            <consortium name="The Broad Institute Genomics Platform"/>
            <consortium name="The Broad Institute Genome Sequencing Center for Infectious Disease"/>
            <person name="Wu L."/>
            <person name="Ma J."/>
        </authorList>
    </citation>
    <scope>NUCLEOTIDE SEQUENCE [LARGE SCALE GENOMIC DNA]</scope>
    <source>
        <strain evidence="2 3">JCM 6922</strain>
    </source>
</reference>
<dbReference type="RefSeq" id="WP_344600498.1">
    <property type="nucleotide sequence ID" value="NZ_BAAATK010000006.1"/>
</dbReference>
<keyword evidence="3" id="KW-1185">Reference proteome</keyword>
<sequence>MPHFEFVKSSHSSGNGECVEVARNVPGSIAVRDSKDADGPILTFTPAVWAAFTAGAHRAAAAPAVDPVGR</sequence>
<dbReference type="EMBL" id="BAAATK010000006">
    <property type="protein sequence ID" value="GAA2427181.1"/>
    <property type="molecule type" value="Genomic_DNA"/>
</dbReference>
<protein>
    <recommendedName>
        <fullName evidence="1">DUF397 domain-containing protein</fullName>
    </recommendedName>
</protein>
<proteinExistence type="predicted"/>
<evidence type="ECO:0000259" key="1">
    <source>
        <dbReference type="Pfam" id="PF04149"/>
    </source>
</evidence>
<dbReference type="InterPro" id="IPR007278">
    <property type="entry name" value="DUF397"/>
</dbReference>